<evidence type="ECO:0000313" key="1">
    <source>
        <dbReference type="EMBL" id="VDK50474.1"/>
    </source>
</evidence>
<evidence type="ECO:0000313" key="2">
    <source>
        <dbReference type="Proteomes" id="UP000267096"/>
    </source>
</evidence>
<gene>
    <name evidence="1" type="ORF">ASIM_LOCUS13745</name>
</gene>
<protein>
    <submittedName>
        <fullName evidence="1">Uncharacterized protein</fullName>
    </submittedName>
</protein>
<dbReference type="AlphaFoldDB" id="A0A3P6S2D9"/>
<dbReference type="Proteomes" id="UP000267096">
    <property type="component" value="Unassembled WGS sequence"/>
</dbReference>
<reference evidence="1 2" key="1">
    <citation type="submission" date="2018-11" db="EMBL/GenBank/DDBJ databases">
        <authorList>
            <consortium name="Pathogen Informatics"/>
        </authorList>
    </citation>
    <scope>NUCLEOTIDE SEQUENCE [LARGE SCALE GENOMIC DNA]</scope>
</reference>
<organism evidence="1 2">
    <name type="scientific">Anisakis simplex</name>
    <name type="common">Herring worm</name>
    <dbReference type="NCBI Taxonomy" id="6269"/>
    <lineage>
        <taxon>Eukaryota</taxon>
        <taxon>Metazoa</taxon>
        <taxon>Ecdysozoa</taxon>
        <taxon>Nematoda</taxon>
        <taxon>Chromadorea</taxon>
        <taxon>Rhabditida</taxon>
        <taxon>Spirurina</taxon>
        <taxon>Ascaridomorpha</taxon>
        <taxon>Ascaridoidea</taxon>
        <taxon>Anisakidae</taxon>
        <taxon>Anisakis</taxon>
        <taxon>Anisakis simplex complex</taxon>
    </lineage>
</organism>
<name>A0A3P6S2D9_ANISI</name>
<dbReference type="EMBL" id="UYRR01031486">
    <property type="protein sequence ID" value="VDK50474.1"/>
    <property type="molecule type" value="Genomic_DNA"/>
</dbReference>
<keyword evidence="2" id="KW-1185">Reference proteome</keyword>
<dbReference type="OrthoDB" id="6257037at2759"/>
<accession>A0A3P6S2D9</accession>
<sequence length="58" mass="6676">MWKQMDEKLEDKAKSHNLSAVNVKTILHVSYTIICTNTLYESVRSVADPLIDSQRKPE</sequence>
<proteinExistence type="predicted"/>